<organism evidence="4 5">
    <name type="scientific">Alkalimarinus sediminis</name>
    <dbReference type="NCBI Taxonomy" id="1632866"/>
    <lineage>
        <taxon>Bacteria</taxon>
        <taxon>Pseudomonadati</taxon>
        <taxon>Pseudomonadota</taxon>
        <taxon>Gammaproteobacteria</taxon>
        <taxon>Alteromonadales</taxon>
        <taxon>Alteromonadaceae</taxon>
        <taxon>Alkalimarinus</taxon>
    </lineage>
</organism>
<dbReference type="GO" id="GO:0000160">
    <property type="term" value="P:phosphorelay signal transduction system"/>
    <property type="evidence" value="ECO:0007669"/>
    <property type="project" value="InterPro"/>
</dbReference>
<proteinExistence type="predicted"/>
<evidence type="ECO:0000313" key="4">
    <source>
        <dbReference type="EMBL" id="UZW73793.1"/>
    </source>
</evidence>
<dbReference type="SUPFAM" id="SSF52172">
    <property type="entry name" value="CheY-like"/>
    <property type="match status" value="1"/>
</dbReference>
<gene>
    <name evidence="4" type="ORF">NNL22_12180</name>
</gene>
<dbReference type="SMART" id="SM00448">
    <property type="entry name" value="REC"/>
    <property type="match status" value="1"/>
</dbReference>
<dbReference type="InterPro" id="IPR011006">
    <property type="entry name" value="CheY-like_superfamily"/>
</dbReference>
<feature type="repeat" description="TPR" evidence="2">
    <location>
        <begin position="455"/>
        <end position="488"/>
    </location>
</feature>
<feature type="modified residue" description="4-aspartylphosphate" evidence="1">
    <location>
        <position position="67"/>
    </location>
</feature>
<dbReference type="Gene3D" id="1.25.40.10">
    <property type="entry name" value="Tetratricopeptide repeat domain"/>
    <property type="match status" value="2"/>
</dbReference>
<dbReference type="PROSITE" id="PS50005">
    <property type="entry name" value="TPR"/>
    <property type="match status" value="1"/>
</dbReference>
<protein>
    <submittedName>
        <fullName evidence="4">Response regulator</fullName>
    </submittedName>
</protein>
<dbReference type="InterPro" id="IPR011990">
    <property type="entry name" value="TPR-like_helical_dom_sf"/>
</dbReference>
<name>A0A9E8KMV2_9ALTE</name>
<dbReference type="SMART" id="SM00028">
    <property type="entry name" value="TPR"/>
    <property type="match status" value="4"/>
</dbReference>
<sequence length="549" mass="61768">MSLTGQPSKKPLLHGKRAIVIDDMGAAVAIGRNMLMSLGAKQVDTANDYQSAFILLARKKYDLVLCDFNLGTGLNGQQLLRDLRHIDRLSYTTLFIVVSAERTKDIVLGTIECEPDGYIAKPFTQADFIQRITRLVEQQVAFETFNKALDNKQYAEAFAEADRISADHPKYRNLALRKKAGTLYELKRYDGALVQFDKALEKHPLTWAQIGRARCIAELGDTAQAIEEFEAIIKNNGLAVPAIDSLATCQLREGRKKEAQATVVKAISLSPMSIERQRWLGELSMDIGELETAVKANRSVLRLAQGTLKESVKQYQTFSRSLRKAIEEETDSKVIGERIREGRQIIKEGLKKFENEESLKANDTLYRALDKFKQGDSEETIAIIDAAIERHKELLAEEPSLIIDIAETKLLAGDRPGAEAMLRKLIADHKDNKPLVDQAQSILDIPLSHHQRVLITEKNRQGKHQYDNGDYEQALSSFREALNLYPQHPSINLNAIQATLKLIESGQRSEKAIHEALGYLNASVPLESDHPEYKRKEAFEKYLHKRAKA</sequence>
<dbReference type="RefSeq" id="WP_251809934.1">
    <property type="nucleotide sequence ID" value="NZ_CP101527.1"/>
</dbReference>
<evidence type="ECO:0000256" key="2">
    <source>
        <dbReference type="PROSITE-ProRule" id="PRU00339"/>
    </source>
</evidence>
<keyword evidence="1" id="KW-0597">Phosphoprotein</keyword>
<dbReference type="Proteomes" id="UP001164472">
    <property type="component" value="Chromosome"/>
</dbReference>
<keyword evidence="5" id="KW-1185">Reference proteome</keyword>
<reference evidence="4" key="1">
    <citation type="submission" date="2022-07" db="EMBL/GenBank/DDBJ databases">
        <title>Alkalimarinus sp. nov., isolated from gut of a Alitta virens.</title>
        <authorList>
            <person name="Yang A.I."/>
            <person name="Shin N.-R."/>
        </authorList>
    </citation>
    <scope>NUCLEOTIDE SEQUENCE</scope>
    <source>
        <strain evidence="4">FA028</strain>
    </source>
</reference>
<dbReference type="InterPro" id="IPR052048">
    <property type="entry name" value="ST_Response_Regulator"/>
</dbReference>
<dbReference type="Pfam" id="PF00072">
    <property type="entry name" value="Response_reg"/>
    <property type="match status" value="1"/>
</dbReference>
<dbReference type="EMBL" id="CP101527">
    <property type="protein sequence ID" value="UZW73793.1"/>
    <property type="molecule type" value="Genomic_DNA"/>
</dbReference>
<dbReference type="AlphaFoldDB" id="A0A9E8KMV2"/>
<dbReference type="InterPro" id="IPR001789">
    <property type="entry name" value="Sig_transdc_resp-reg_receiver"/>
</dbReference>
<dbReference type="KEGG" id="asem:NNL22_12180"/>
<dbReference type="PANTHER" id="PTHR43228:SF1">
    <property type="entry name" value="TWO-COMPONENT RESPONSE REGULATOR ARR22"/>
    <property type="match status" value="1"/>
</dbReference>
<dbReference type="Gene3D" id="3.40.50.2300">
    <property type="match status" value="1"/>
</dbReference>
<keyword evidence="2" id="KW-0802">TPR repeat</keyword>
<dbReference type="InterPro" id="IPR019734">
    <property type="entry name" value="TPR_rpt"/>
</dbReference>
<dbReference type="PROSITE" id="PS50110">
    <property type="entry name" value="RESPONSE_REGULATORY"/>
    <property type="match status" value="1"/>
</dbReference>
<accession>A0A9E8KMV2</accession>
<feature type="domain" description="Response regulatory" evidence="3">
    <location>
        <begin position="17"/>
        <end position="136"/>
    </location>
</feature>
<evidence type="ECO:0000259" key="3">
    <source>
        <dbReference type="PROSITE" id="PS50110"/>
    </source>
</evidence>
<dbReference type="SUPFAM" id="SSF48452">
    <property type="entry name" value="TPR-like"/>
    <property type="match status" value="2"/>
</dbReference>
<evidence type="ECO:0000256" key="1">
    <source>
        <dbReference type="PROSITE-ProRule" id="PRU00169"/>
    </source>
</evidence>
<evidence type="ECO:0000313" key="5">
    <source>
        <dbReference type="Proteomes" id="UP001164472"/>
    </source>
</evidence>
<dbReference type="Pfam" id="PF13432">
    <property type="entry name" value="TPR_16"/>
    <property type="match status" value="2"/>
</dbReference>
<dbReference type="PANTHER" id="PTHR43228">
    <property type="entry name" value="TWO-COMPONENT RESPONSE REGULATOR"/>
    <property type="match status" value="1"/>
</dbReference>